<dbReference type="InterPro" id="IPR050639">
    <property type="entry name" value="SSR_resolvase"/>
</dbReference>
<dbReference type="Pfam" id="PF00239">
    <property type="entry name" value="Resolvase"/>
    <property type="match status" value="1"/>
</dbReference>
<dbReference type="Gene3D" id="3.40.50.1390">
    <property type="entry name" value="Resolvase, N-terminal catalytic domain"/>
    <property type="match status" value="1"/>
</dbReference>
<dbReference type="AlphaFoldDB" id="A0A5E7P4I9"/>
<keyword evidence="2" id="KW-0233">DNA recombination</keyword>
<reference evidence="4 5" key="1">
    <citation type="submission" date="2019-09" db="EMBL/GenBank/DDBJ databases">
        <authorList>
            <person name="Chandra G."/>
            <person name="Truman W A."/>
        </authorList>
    </citation>
    <scope>NUCLEOTIDE SEQUENCE [LARGE SCALE GENOMIC DNA]</scope>
    <source>
        <strain evidence="4">PS862</strain>
    </source>
</reference>
<dbReference type="SMART" id="SM00857">
    <property type="entry name" value="Resolvase"/>
    <property type="match status" value="1"/>
</dbReference>
<evidence type="ECO:0000256" key="2">
    <source>
        <dbReference type="ARBA" id="ARBA00023172"/>
    </source>
</evidence>
<dbReference type="OrthoDB" id="2290206at2"/>
<dbReference type="PANTHER" id="PTHR30461:SF2">
    <property type="entry name" value="SERINE RECOMBINASE PINE-RELATED"/>
    <property type="match status" value="1"/>
</dbReference>
<sequence length="235" mass="26159">MKIVSYIRVSGSPYDESALSLDTQREYIARAAEQNGWDIVSEFVDVAASKVAIGKRLEGAKALVMCKRLGAPLVVAKLDRLSRSAHHIAQLMKELEFKVATMSHATAYELHLYATLVEHERKFIYKGLRDAQPLPQQIVGLELHPSFLEEHPHYATFRIGRTSENRQLAAVAVSNRVKVFHSEVRPHIQACLDTGLTTLSDVANCLNGKGIKTSRGGLWSSTQVKRVMEALNLKL</sequence>
<dbReference type="Proteomes" id="UP000385207">
    <property type="component" value="Unassembled WGS sequence"/>
</dbReference>
<protein>
    <recommendedName>
        <fullName evidence="3">Resolvase/invertase-type recombinase catalytic domain-containing protein</fullName>
    </recommendedName>
</protein>
<dbReference type="PANTHER" id="PTHR30461">
    <property type="entry name" value="DNA-INVERTASE FROM LAMBDOID PROPHAGE"/>
    <property type="match status" value="1"/>
</dbReference>
<organism evidence="4 5">
    <name type="scientific">Pseudomonas fluorescens</name>
    <dbReference type="NCBI Taxonomy" id="294"/>
    <lineage>
        <taxon>Bacteria</taxon>
        <taxon>Pseudomonadati</taxon>
        <taxon>Pseudomonadota</taxon>
        <taxon>Gammaproteobacteria</taxon>
        <taxon>Pseudomonadales</taxon>
        <taxon>Pseudomonadaceae</taxon>
        <taxon>Pseudomonas</taxon>
    </lineage>
</organism>
<proteinExistence type="predicted"/>
<keyword evidence="1" id="KW-0238">DNA-binding</keyword>
<name>A0A5E7P4I9_PSEFL</name>
<dbReference type="EMBL" id="CABVII010000029">
    <property type="protein sequence ID" value="VVP43670.1"/>
    <property type="molecule type" value="Genomic_DNA"/>
</dbReference>
<evidence type="ECO:0000313" key="4">
    <source>
        <dbReference type="EMBL" id="VVP43670.1"/>
    </source>
</evidence>
<gene>
    <name evidence="4" type="ORF">PS862_05020</name>
</gene>
<dbReference type="GO" id="GO:0003677">
    <property type="term" value="F:DNA binding"/>
    <property type="evidence" value="ECO:0007669"/>
    <property type="project" value="UniProtKB-KW"/>
</dbReference>
<feature type="domain" description="Resolvase/invertase-type recombinase catalytic" evidence="3">
    <location>
        <begin position="3"/>
        <end position="129"/>
    </location>
</feature>
<evidence type="ECO:0000256" key="1">
    <source>
        <dbReference type="ARBA" id="ARBA00023125"/>
    </source>
</evidence>
<dbReference type="RefSeq" id="WP_150785014.1">
    <property type="nucleotide sequence ID" value="NZ_CABVII010000029.1"/>
</dbReference>
<dbReference type="CDD" id="cd00338">
    <property type="entry name" value="Ser_Recombinase"/>
    <property type="match status" value="1"/>
</dbReference>
<dbReference type="GO" id="GO:0000150">
    <property type="term" value="F:DNA strand exchange activity"/>
    <property type="evidence" value="ECO:0007669"/>
    <property type="project" value="InterPro"/>
</dbReference>
<evidence type="ECO:0000259" key="3">
    <source>
        <dbReference type="SMART" id="SM00857"/>
    </source>
</evidence>
<dbReference type="SUPFAM" id="SSF53041">
    <property type="entry name" value="Resolvase-like"/>
    <property type="match status" value="1"/>
</dbReference>
<dbReference type="InterPro" id="IPR006119">
    <property type="entry name" value="Resolv_N"/>
</dbReference>
<accession>A0A5E7P4I9</accession>
<dbReference type="InterPro" id="IPR036162">
    <property type="entry name" value="Resolvase-like_N_sf"/>
</dbReference>
<evidence type="ECO:0000313" key="5">
    <source>
        <dbReference type="Proteomes" id="UP000385207"/>
    </source>
</evidence>